<keyword evidence="9 10" id="KW-0472">Membrane</keyword>
<keyword evidence="6" id="KW-0547">Nucleotide-binding</keyword>
<dbReference type="Gene3D" id="1.20.1560.10">
    <property type="entry name" value="ABC transporter type 1, transmembrane domain"/>
    <property type="match status" value="1"/>
</dbReference>
<feature type="domain" description="ABC transporter" evidence="11">
    <location>
        <begin position="406"/>
        <end position="641"/>
    </location>
</feature>
<dbReference type="PANTHER" id="PTHR43394">
    <property type="entry name" value="ATP-DEPENDENT PERMEASE MDL1, MITOCHONDRIAL"/>
    <property type="match status" value="1"/>
</dbReference>
<feature type="domain" description="ABC transmembrane type-1" evidence="12">
    <location>
        <begin position="92"/>
        <end position="375"/>
    </location>
</feature>
<evidence type="ECO:0000256" key="1">
    <source>
        <dbReference type="ARBA" id="ARBA00004651"/>
    </source>
</evidence>
<dbReference type="Gene3D" id="3.40.50.300">
    <property type="entry name" value="P-loop containing nucleotide triphosphate hydrolases"/>
    <property type="match status" value="1"/>
</dbReference>
<accession>A0A3N1ZUI4</accession>
<evidence type="ECO:0000256" key="10">
    <source>
        <dbReference type="SAM" id="Phobius"/>
    </source>
</evidence>
<dbReference type="SUPFAM" id="SSF52540">
    <property type="entry name" value="P-loop containing nucleoside triphosphate hydrolases"/>
    <property type="match status" value="1"/>
</dbReference>
<protein>
    <submittedName>
        <fullName evidence="13">ABC-type multidrug transport system fused ATPase/permease subunit</fullName>
    </submittedName>
</protein>
<name>A0A3N1ZUI4_9ACTN</name>
<evidence type="ECO:0000256" key="7">
    <source>
        <dbReference type="ARBA" id="ARBA00022840"/>
    </source>
</evidence>
<evidence type="ECO:0000256" key="9">
    <source>
        <dbReference type="ARBA" id="ARBA00023136"/>
    </source>
</evidence>
<evidence type="ECO:0000313" key="14">
    <source>
        <dbReference type="Proteomes" id="UP000275749"/>
    </source>
</evidence>
<dbReference type="PROSITE" id="PS50893">
    <property type="entry name" value="ABC_TRANSPORTER_2"/>
    <property type="match status" value="1"/>
</dbReference>
<dbReference type="GO" id="GO:0005524">
    <property type="term" value="F:ATP binding"/>
    <property type="evidence" value="ECO:0007669"/>
    <property type="project" value="UniProtKB-KW"/>
</dbReference>
<dbReference type="InterPro" id="IPR039421">
    <property type="entry name" value="Type_1_exporter"/>
</dbReference>
<dbReference type="Proteomes" id="UP000275749">
    <property type="component" value="Unassembled WGS sequence"/>
</dbReference>
<comment type="caution">
    <text evidence="13">The sequence shown here is derived from an EMBL/GenBank/DDBJ whole genome shotgun (WGS) entry which is preliminary data.</text>
</comment>
<evidence type="ECO:0000259" key="11">
    <source>
        <dbReference type="PROSITE" id="PS50893"/>
    </source>
</evidence>
<dbReference type="Pfam" id="PF00664">
    <property type="entry name" value="ABC_membrane"/>
    <property type="match status" value="1"/>
</dbReference>
<proteinExistence type="predicted"/>
<organism evidence="13 14">
    <name type="scientific">Luteococcus japonicus</name>
    <dbReference type="NCBI Taxonomy" id="33984"/>
    <lineage>
        <taxon>Bacteria</taxon>
        <taxon>Bacillati</taxon>
        <taxon>Actinomycetota</taxon>
        <taxon>Actinomycetes</taxon>
        <taxon>Propionibacteriales</taxon>
        <taxon>Propionibacteriaceae</taxon>
        <taxon>Luteococcus</taxon>
    </lineage>
</organism>
<dbReference type="InterPro" id="IPR027417">
    <property type="entry name" value="P-loop_NTPase"/>
</dbReference>
<evidence type="ECO:0000313" key="13">
    <source>
        <dbReference type="EMBL" id="ROR54510.1"/>
    </source>
</evidence>
<dbReference type="Pfam" id="PF00005">
    <property type="entry name" value="ABC_tran"/>
    <property type="match status" value="1"/>
</dbReference>
<dbReference type="AlphaFoldDB" id="A0A3N1ZUI4"/>
<feature type="transmembrane region" description="Helical" evidence="10">
    <location>
        <begin position="207"/>
        <end position="228"/>
    </location>
</feature>
<dbReference type="InterPro" id="IPR011527">
    <property type="entry name" value="ABC1_TM_dom"/>
</dbReference>
<keyword evidence="3" id="KW-1003">Cell membrane</keyword>
<dbReference type="PANTHER" id="PTHR43394:SF1">
    <property type="entry name" value="ATP-BINDING CASSETTE SUB-FAMILY B MEMBER 10, MITOCHONDRIAL"/>
    <property type="match status" value="1"/>
</dbReference>
<dbReference type="RefSeq" id="WP_123575588.1">
    <property type="nucleotide sequence ID" value="NZ_RKHG01000001.1"/>
</dbReference>
<feature type="transmembrane region" description="Helical" evidence="10">
    <location>
        <begin position="234"/>
        <end position="252"/>
    </location>
</feature>
<dbReference type="SMART" id="SM00382">
    <property type="entry name" value="AAA"/>
    <property type="match status" value="1"/>
</dbReference>
<feature type="transmembrane region" description="Helical" evidence="10">
    <location>
        <begin position="132"/>
        <end position="151"/>
    </location>
</feature>
<dbReference type="GO" id="GO:0016887">
    <property type="term" value="F:ATP hydrolysis activity"/>
    <property type="evidence" value="ECO:0007669"/>
    <property type="project" value="InterPro"/>
</dbReference>
<dbReference type="FunFam" id="3.40.50.300:FF:001001">
    <property type="entry name" value="Multidrug ABC transporter ATP-binding protein"/>
    <property type="match status" value="1"/>
</dbReference>
<comment type="subcellular location">
    <subcellularLocation>
        <location evidence="1">Cell membrane</location>
        <topology evidence="1">Multi-pass membrane protein</topology>
    </subcellularLocation>
</comment>
<gene>
    <name evidence="13" type="ORF">EDD41_1727</name>
</gene>
<evidence type="ECO:0000256" key="3">
    <source>
        <dbReference type="ARBA" id="ARBA00022475"/>
    </source>
</evidence>
<keyword evidence="8 10" id="KW-1133">Transmembrane helix</keyword>
<evidence type="ECO:0000256" key="2">
    <source>
        <dbReference type="ARBA" id="ARBA00022448"/>
    </source>
</evidence>
<dbReference type="GO" id="GO:0005886">
    <property type="term" value="C:plasma membrane"/>
    <property type="evidence" value="ECO:0007669"/>
    <property type="project" value="UniProtKB-SubCell"/>
</dbReference>
<evidence type="ECO:0000256" key="5">
    <source>
        <dbReference type="ARBA" id="ARBA00022692"/>
    </source>
</evidence>
<feature type="transmembrane region" description="Helical" evidence="10">
    <location>
        <begin position="89"/>
        <end position="112"/>
    </location>
</feature>
<dbReference type="GO" id="GO:0015421">
    <property type="term" value="F:ABC-type oligopeptide transporter activity"/>
    <property type="evidence" value="ECO:0007669"/>
    <property type="project" value="TreeGrafter"/>
</dbReference>
<dbReference type="EMBL" id="RKHG01000001">
    <property type="protein sequence ID" value="ROR54510.1"/>
    <property type="molecule type" value="Genomic_DNA"/>
</dbReference>
<evidence type="ECO:0000259" key="12">
    <source>
        <dbReference type="PROSITE" id="PS50929"/>
    </source>
</evidence>
<keyword evidence="5 10" id="KW-0812">Transmembrane</keyword>
<dbReference type="InterPro" id="IPR003439">
    <property type="entry name" value="ABC_transporter-like_ATP-bd"/>
</dbReference>
<sequence>MSTEDLLASSASTWREHGAPNPDIPDVLRVDTSVPLALRLRGWRHRRDLRAARARDFYQASRSPERGLPVAPDSDVVAFIRAMLGKRRAVAVGLVAFNALAAVAGLLVPRLLGGLVDRATAGGASLAEELDGIALMVVGVVLVQTLLTFGARRISAVFGQDMLAEAREYVVRFVLRLPLSTVERASSGDLVTRVTRDVSTMSGAVRWALPQLVIASVMTVLTMVAMFLNSWLLALPSVASMLLLGIVARGYLRKAPMGYITEGGTYSQINTGLTETVEGARTVEALRLQDHRTGRTDEDVEVSAQAERYTMTLRNQMFLTVDYAYQGPLVFIVLLGAWGHSHGLVSLGQITAAAIYVQQLIEPMDRLIQTLDRLQVGMASTTRLLGIAAVPQDREATGEQPVGDHLLAKDLRFAYREGHDVLHGVNLDLRPGERLAIVGPSGSGKSTLARLLSGINAPREGKVSVGGVDVMELPLAELRTQVALVTQEHHVFVGSLRDNIVLAREDTATDEQVWDALRAVDAVEWVERMPEGLDTLVGSGKQVLTPAQAQQVALARLVVADPHTLVLDEATSLIDPKTARHLEGSMASLLDGRTVVAIAHRLHTAHDADRIAVVIDGRIAELGSHDELMALEGQYASLWRAWTS</sequence>
<evidence type="ECO:0000256" key="8">
    <source>
        <dbReference type="ARBA" id="ARBA00022989"/>
    </source>
</evidence>
<reference evidence="13 14" key="1">
    <citation type="submission" date="2018-11" db="EMBL/GenBank/DDBJ databases">
        <title>Sequencing the genomes of 1000 actinobacteria strains.</title>
        <authorList>
            <person name="Klenk H.-P."/>
        </authorList>
    </citation>
    <scope>NUCLEOTIDE SEQUENCE [LARGE SCALE GENOMIC DNA]</scope>
    <source>
        <strain evidence="13 14">DSM 10546</strain>
    </source>
</reference>
<dbReference type="PROSITE" id="PS50929">
    <property type="entry name" value="ABC_TM1F"/>
    <property type="match status" value="1"/>
</dbReference>
<keyword evidence="4" id="KW-0997">Cell inner membrane</keyword>
<dbReference type="SUPFAM" id="SSF90123">
    <property type="entry name" value="ABC transporter transmembrane region"/>
    <property type="match status" value="1"/>
</dbReference>
<evidence type="ECO:0000256" key="4">
    <source>
        <dbReference type="ARBA" id="ARBA00022519"/>
    </source>
</evidence>
<dbReference type="InterPro" id="IPR036640">
    <property type="entry name" value="ABC1_TM_sf"/>
</dbReference>
<dbReference type="InterPro" id="IPR003593">
    <property type="entry name" value="AAA+_ATPase"/>
</dbReference>
<dbReference type="CDD" id="cd07346">
    <property type="entry name" value="ABC_6TM_exporters"/>
    <property type="match status" value="1"/>
</dbReference>
<evidence type="ECO:0000256" key="6">
    <source>
        <dbReference type="ARBA" id="ARBA00022741"/>
    </source>
</evidence>
<keyword evidence="2" id="KW-0813">Transport</keyword>
<keyword evidence="7" id="KW-0067">ATP-binding</keyword>